<reference evidence="1" key="1">
    <citation type="journal article" date="2015" name="Nature">
        <title>Complex archaea that bridge the gap between prokaryotes and eukaryotes.</title>
        <authorList>
            <person name="Spang A."/>
            <person name="Saw J.H."/>
            <person name="Jorgensen S.L."/>
            <person name="Zaremba-Niedzwiedzka K."/>
            <person name="Martijn J."/>
            <person name="Lind A.E."/>
            <person name="van Eijk R."/>
            <person name="Schleper C."/>
            <person name="Guy L."/>
            <person name="Ettema T.J."/>
        </authorList>
    </citation>
    <scope>NUCLEOTIDE SEQUENCE</scope>
</reference>
<name>A0A0F9GNF8_9ZZZZ</name>
<dbReference type="InterPro" id="IPR036390">
    <property type="entry name" value="WH_DNA-bd_sf"/>
</dbReference>
<evidence type="ECO:0000313" key="1">
    <source>
        <dbReference type="EMBL" id="KKM00319.1"/>
    </source>
</evidence>
<dbReference type="AlphaFoldDB" id="A0A0F9GNF8"/>
<evidence type="ECO:0008006" key="2">
    <source>
        <dbReference type="Google" id="ProtNLM"/>
    </source>
</evidence>
<gene>
    <name evidence="1" type="ORF">LCGC14_1805610</name>
</gene>
<comment type="caution">
    <text evidence="1">The sequence shown here is derived from an EMBL/GenBank/DDBJ whole genome shotgun (WGS) entry which is preliminary data.</text>
</comment>
<protein>
    <recommendedName>
        <fullName evidence="2">Helix-turn-helix type 11 domain-containing protein</fullName>
    </recommendedName>
</protein>
<organism evidence="1">
    <name type="scientific">marine sediment metagenome</name>
    <dbReference type="NCBI Taxonomy" id="412755"/>
    <lineage>
        <taxon>unclassified sequences</taxon>
        <taxon>metagenomes</taxon>
        <taxon>ecological metagenomes</taxon>
    </lineage>
</organism>
<dbReference type="SUPFAM" id="SSF46785">
    <property type="entry name" value="Winged helix' DNA-binding domain"/>
    <property type="match status" value="1"/>
</dbReference>
<sequence length="74" mass="8212">MVTQAERKEEEDGNAAKILILAQLEKSPRGISITGLVNECDISRMRVRVAIAYLLGAGKIEEEMVGMTKLYFLV</sequence>
<proteinExistence type="predicted"/>
<dbReference type="EMBL" id="LAZR01017460">
    <property type="protein sequence ID" value="KKM00319.1"/>
    <property type="molecule type" value="Genomic_DNA"/>
</dbReference>
<accession>A0A0F9GNF8</accession>